<evidence type="ECO:0000313" key="7">
    <source>
        <dbReference type="Proteomes" id="UP000322899"/>
    </source>
</evidence>
<dbReference type="EMBL" id="VLTO01000187">
    <property type="protein sequence ID" value="KAA0159048.1"/>
    <property type="molecule type" value="Genomic_DNA"/>
</dbReference>
<dbReference type="InterPro" id="IPR027417">
    <property type="entry name" value="P-loop_NTPase"/>
</dbReference>
<evidence type="ECO:0000313" key="6">
    <source>
        <dbReference type="EMBL" id="KAA0159048.1"/>
    </source>
</evidence>
<dbReference type="PANTHER" id="PTHR47959:SF1">
    <property type="entry name" value="ATP-DEPENDENT RNA HELICASE DBPA"/>
    <property type="match status" value="1"/>
</dbReference>
<gene>
    <name evidence="6" type="ORF">FNF27_08336</name>
</gene>
<dbReference type="GO" id="GO:0003724">
    <property type="term" value="F:RNA helicase activity"/>
    <property type="evidence" value="ECO:0007669"/>
    <property type="project" value="TreeGrafter"/>
</dbReference>
<dbReference type="SUPFAM" id="SSF52540">
    <property type="entry name" value="P-loop containing nucleoside triphosphate hydrolases"/>
    <property type="match status" value="1"/>
</dbReference>
<keyword evidence="2" id="KW-0378">Hydrolase</keyword>
<evidence type="ECO:0000259" key="5">
    <source>
        <dbReference type="Pfam" id="PF00270"/>
    </source>
</evidence>
<evidence type="ECO:0000256" key="4">
    <source>
        <dbReference type="ARBA" id="ARBA00022840"/>
    </source>
</evidence>
<accession>A0A5A8D1S8</accession>
<keyword evidence="1" id="KW-0547">Nucleotide-binding</keyword>
<dbReference type="Pfam" id="PF00270">
    <property type="entry name" value="DEAD"/>
    <property type="match status" value="1"/>
</dbReference>
<evidence type="ECO:0000256" key="1">
    <source>
        <dbReference type="ARBA" id="ARBA00022741"/>
    </source>
</evidence>
<feature type="domain" description="DEAD/DEAH-box helicase" evidence="5">
    <location>
        <begin position="2"/>
        <end position="32"/>
    </location>
</feature>
<dbReference type="GO" id="GO:0003676">
    <property type="term" value="F:nucleic acid binding"/>
    <property type="evidence" value="ECO:0007669"/>
    <property type="project" value="InterPro"/>
</dbReference>
<dbReference type="InterPro" id="IPR050079">
    <property type="entry name" value="DEAD_box_RNA_helicase"/>
</dbReference>
<name>A0A5A8D1S8_CAFRO</name>
<sequence>MQAVPAILGDRDVLASAPTGSGKTAAYMLPRAMFSATVHAGVEEAASSVLRDALVISVGRSMAAAAGVTQKLVFVGREEGKLVELRQMASSGFDPPVLVFFKTRERADDAFYES</sequence>
<evidence type="ECO:0000256" key="2">
    <source>
        <dbReference type="ARBA" id="ARBA00022801"/>
    </source>
</evidence>
<keyword evidence="4" id="KW-0067">ATP-binding</keyword>
<keyword evidence="3" id="KW-0347">Helicase</keyword>
<dbReference type="GO" id="GO:0005829">
    <property type="term" value="C:cytosol"/>
    <property type="evidence" value="ECO:0007669"/>
    <property type="project" value="TreeGrafter"/>
</dbReference>
<dbReference type="Proteomes" id="UP000322899">
    <property type="component" value="Unassembled WGS sequence"/>
</dbReference>
<dbReference type="AlphaFoldDB" id="A0A5A8D1S8"/>
<protein>
    <recommendedName>
        <fullName evidence="5">DEAD/DEAH-box helicase domain-containing protein</fullName>
    </recommendedName>
</protein>
<dbReference type="Gene3D" id="3.40.50.300">
    <property type="entry name" value="P-loop containing nucleotide triphosphate hydrolases"/>
    <property type="match status" value="1"/>
</dbReference>
<comment type="caution">
    <text evidence="6">The sequence shown here is derived from an EMBL/GenBank/DDBJ whole genome shotgun (WGS) entry which is preliminary data.</text>
</comment>
<proteinExistence type="predicted"/>
<dbReference type="OrthoDB" id="360161at2759"/>
<organism evidence="6 7">
    <name type="scientific">Cafeteria roenbergensis</name>
    <name type="common">Marine flagellate</name>
    <dbReference type="NCBI Taxonomy" id="33653"/>
    <lineage>
        <taxon>Eukaryota</taxon>
        <taxon>Sar</taxon>
        <taxon>Stramenopiles</taxon>
        <taxon>Bigyra</taxon>
        <taxon>Opalozoa</taxon>
        <taxon>Bicosoecida</taxon>
        <taxon>Cafeteriaceae</taxon>
        <taxon>Cafeteria</taxon>
    </lineage>
</organism>
<dbReference type="PANTHER" id="PTHR47959">
    <property type="entry name" value="ATP-DEPENDENT RNA HELICASE RHLE-RELATED"/>
    <property type="match status" value="1"/>
</dbReference>
<reference evidence="6 7" key="1">
    <citation type="submission" date="2019-07" db="EMBL/GenBank/DDBJ databases">
        <title>Genomes of Cafeteria roenbergensis.</title>
        <authorList>
            <person name="Fischer M.G."/>
            <person name="Hackl T."/>
            <person name="Roman M."/>
        </authorList>
    </citation>
    <scope>NUCLEOTIDE SEQUENCE [LARGE SCALE GENOMIC DNA]</scope>
    <source>
        <strain evidence="6 7">E4-10P</strain>
    </source>
</reference>
<dbReference type="InterPro" id="IPR011545">
    <property type="entry name" value="DEAD/DEAH_box_helicase_dom"/>
</dbReference>
<dbReference type="GO" id="GO:0005524">
    <property type="term" value="F:ATP binding"/>
    <property type="evidence" value="ECO:0007669"/>
    <property type="project" value="UniProtKB-KW"/>
</dbReference>
<evidence type="ECO:0000256" key="3">
    <source>
        <dbReference type="ARBA" id="ARBA00022806"/>
    </source>
</evidence>
<dbReference type="GO" id="GO:0016787">
    <property type="term" value="F:hydrolase activity"/>
    <property type="evidence" value="ECO:0007669"/>
    <property type="project" value="UniProtKB-KW"/>
</dbReference>